<evidence type="ECO:0000256" key="1">
    <source>
        <dbReference type="ARBA" id="ARBA00022676"/>
    </source>
</evidence>
<dbReference type="PANTHER" id="PTHR45947:SF3">
    <property type="entry name" value="SULFOQUINOVOSYL TRANSFERASE SQD2"/>
    <property type="match status" value="1"/>
</dbReference>
<organism evidence="4 5">
    <name type="scientific">Rhodococcus erythropolis</name>
    <name type="common">Arthrobacter picolinophilus</name>
    <dbReference type="NCBI Taxonomy" id="1833"/>
    <lineage>
        <taxon>Bacteria</taxon>
        <taxon>Bacillati</taxon>
        <taxon>Actinomycetota</taxon>
        <taxon>Actinomycetes</taxon>
        <taxon>Mycobacteriales</taxon>
        <taxon>Nocardiaceae</taxon>
        <taxon>Rhodococcus</taxon>
        <taxon>Rhodococcus erythropolis group</taxon>
    </lineage>
</organism>
<dbReference type="InterPro" id="IPR050194">
    <property type="entry name" value="Glycosyltransferase_grp1"/>
</dbReference>
<evidence type="ECO:0000259" key="3">
    <source>
        <dbReference type="Pfam" id="PF13439"/>
    </source>
</evidence>
<evidence type="ECO:0000313" key="4">
    <source>
        <dbReference type="EMBL" id="KAB2583647.1"/>
    </source>
</evidence>
<protein>
    <submittedName>
        <fullName evidence="4">Alpha-mannosyltransferase</fullName>
    </submittedName>
</protein>
<evidence type="ECO:0000313" key="5">
    <source>
        <dbReference type="Proteomes" id="UP000325576"/>
    </source>
</evidence>
<name>A0A5N5E0G5_RHOER</name>
<dbReference type="SUPFAM" id="SSF53756">
    <property type="entry name" value="UDP-Glycosyltransferase/glycogen phosphorylase"/>
    <property type="match status" value="1"/>
</dbReference>
<comment type="caution">
    <text evidence="4">The sequence shown here is derived from an EMBL/GenBank/DDBJ whole genome shotgun (WGS) entry which is preliminary data.</text>
</comment>
<dbReference type="PANTHER" id="PTHR45947">
    <property type="entry name" value="SULFOQUINOVOSYL TRANSFERASE SQD2"/>
    <property type="match status" value="1"/>
</dbReference>
<dbReference type="Proteomes" id="UP000325576">
    <property type="component" value="Unassembled WGS sequence"/>
</dbReference>
<feature type="non-terminal residue" evidence="4">
    <location>
        <position position="140"/>
    </location>
</feature>
<dbReference type="Pfam" id="PF13439">
    <property type="entry name" value="Glyco_transf_4"/>
    <property type="match status" value="1"/>
</dbReference>
<gene>
    <name evidence="4" type="ORF">BS297_19565</name>
</gene>
<dbReference type="InterPro" id="IPR028098">
    <property type="entry name" value="Glyco_trans_4-like_N"/>
</dbReference>
<dbReference type="Gene3D" id="3.40.50.2000">
    <property type="entry name" value="Glycogen Phosphorylase B"/>
    <property type="match status" value="1"/>
</dbReference>
<sequence>MRVAIVAESFLPNMNGVTNSVLRVLEHLDRTGHDAMVIAPDTVGSDTSAATEHEGVQVVRVPAVMVPKVSSLPVGLPQPRLTTAVRTFAPDVVHLASPFLLGAGGVAVAKRLAIPTVAVYQTDVAGFAESYGLGVTSRAA</sequence>
<keyword evidence="2 4" id="KW-0808">Transferase</keyword>
<dbReference type="GO" id="GO:1901137">
    <property type="term" value="P:carbohydrate derivative biosynthetic process"/>
    <property type="evidence" value="ECO:0007669"/>
    <property type="project" value="UniProtKB-ARBA"/>
</dbReference>
<accession>A0A5N5E0G5</accession>
<dbReference type="AlphaFoldDB" id="A0A5N5E0G5"/>
<dbReference type="GO" id="GO:1903509">
    <property type="term" value="P:liposaccharide metabolic process"/>
    <property type="evidence" value="ECO:0007669"/>
    <property type="project" value="UniProtKB-ARBA"/>
</dbReference>
<dbReference type="GO" id="GO:0016758">
    <property type="term" value="F:hexosyltransferase activity"/>
    <property type="evidence" value="ECO:0007669"/>
    <property type="project" value="TreeGrafter"/>
</dbReference>
<evidence type="ECO:0000256" key="2">
    <source>
        <dbReference type="ARBA" id="ARBA00022679"/>
    </source>
</evidence>
<reference evidence="4 5" key="1">
    <citation type="journal article" date="2017" name="Poromechanics V (2013)">
        <title>Genomic Characterization of the Arsenic-Tolerant Actinobacterium, &lt;i&gt;Rhodococcus erythropolis&lt;/i&gt; S43.</title>
        <authorList>
            <person name="Retamal-Morales G."/>
            <person name="Mehnert M."/>
            <person name="Schwabe R."/>
            <person name="Tischler D."/>
            <person name="Schloemann M."/>
            <person name="Levican G.J."/>
        </authorList>
    </citation>
    <scope>NUCLEOTIDE SEQUENCE [LARGE SCALE GENOMIC DNA]</scope>
    <source>
        <strain evidence="4 5">S43</strain>
    </source>
</reference>
<dbReference type="EMBL" id="MRBO01000522">
    <property type="protein sequence ID" value="KAB2583647.1"/>
    <property type="molecule type" value="Genomic_DNA"/>
</dbReference>
<proteinExistence type="predicted"/>
<feature type="domain" description="Glycosyltransferase subfamily 4-like N-terminal" evidence="3">
    <location>
        <begin position="15"/>
        <end position="124"/>
    </location>
</feature>
<keyword evidence="1 4" id="KW-0328">Glycosyltransferase</keyword>